<reference evidence="10" key="1">
    <citation type="submission" date="2019-06" db="EMBL/GenBank/DDBJ databases">
        <title>Draft genome sequence of the griseofulvin-producing fungus Xylaria cubensis strain G536.</title>
        <authorList>
            <person name="Mead M.E."/>
            <person name="Raja H.A."/>
            <person name="Steenwyk J.L."/>
            <person name="Knowles S.L."/>
            <person name="Oberlies N.H."/>
            <person name="Rokas A."/>
        </authorList>
    </citation>
    <scope>NUCLEOTIDE SEQUENCE [LARGE SCALE GENOMIC DNA]</scope>
    <source>
        <strain evidence="10">G536</strain>
    </source>
</reference>
<dbReference type="SUPFAM" id="SSF103473">
    <property type="entry name" value="MFS general substrate transporter"/>
    <property type="match status" value="2"/>
</dbReference>
<dbReference type="Gene3D" id="1.20.1250.20">
    <property type="entry name" value="MFS general substrate transporter like domains"/>
    <property type="match status" value="1"/>
</dbReference>
<evidence type="ECO:0000256" key="2">
    <source>
        <dbReference type="ARBA" id="ARBA00022448"/>
    </source>
</evidence>
<feature type="domain" description="Major facilitator superfamily (MFS) profile" evidence="8">
    <location>
        <begin position="43"/>
        <end position="560"/>
    </location>
</feature>
<feature type="transmembrane region" description="Helical" evidence="7">
    <location>
        <begin position="375"/>
        <end position="394"/>
    </location>
</feature>
<keyword evidence="2" id="KW-0813">Transport</keyword>
<evidence type="ECO:0000256" key="6">
    <source>
        <dbReference type="SAM" id="MobiDB-lite"/>
    </source>
</evidence>
<evidence type="ECO:0000259" key="8">
    <source>
        <dbReference type="PROSITE" id="PS50850"/>
    </source>
</evidence>
<evidence type="ECO:0000256" key="1">
    <source>
        <dbReference type="ARBA" id="ARBA00004141"/>
    </source>
</evidence>
<keyword evidence="3 7" id="KW-0812">Transmembrane</keyword>
<dbReference type="Pfam" id="PF07690">
    <property type="entry name" value="MFS_1"/>
    <property type="match status" value="1"/>
</dbReference>
<evidence type="ECO:0000256" key="5">
    <source>
        <dbReference type="ARBA" id="ARBA00023136"/>
    </source>
</evidence>
<comment type="caution">
    <text evidence="9">The sequence shown here is derived from an EMBL/GenBank/DDBJ whole genome shotgun (WGS) entry which is preliminary data.</text>
</comment>
<dbReference type="GO" id="GO:0022857">
    <property type="term" value="F:transmembrane transporter activity"/>
    <property type="evidence" value="ECO:0007669"/>
    <property type="project" value="InterPro"/>
</dbReference>
<organism evidence="9 10">
    <name type="scientific">Xylaria flabelliformis</name>
    <dbReference type="NCBI Taxonomy" id="2512241"/>
    <lineage>
        <taxon>Eukaryota</taxon>
        <taxon>Fungi</taxon>
        <taxon>Dikarya</taxon>
        <taxon>Ascomycota</taxon>
        <taxon>Pezizomycotina</taxon>
        <taxon>Sordariomycetes</taxon>
        <taxon>Xylariomycetidae</taxon>
        <taxon>Xylariales</taxon>
        <taxon>Xylariaceae</taxon>
        <taxon>Xylaria</taxon>
    </lineage>
</organism>
<comment type="subcellular location">
    <subcellularLocation>
        <location evidence="1">Membrane</location>
        <topology evidence="1">Multi-pass membrane protein</topology>
    </subcellularLocation>
</comment>
<feature type="compositionally biased region" description="Polar residues" evidence="6">
    <location>
        <begin position="16"/>
        <end position="31"/>
    </location>
</feature>
<feature type="transmembrane region" description="Helical" evidence="7">
    <location>
        <begin position="510"/>
        <end position="529"/>
    </location>
</feature>
<evidence type="ECO:0000313" key="9">
    <source>
        <dbReference type="EMBL" id="TRX92880.1"/>
    </source>
</evidence>
<accession>A0A553HY48</accession>
<feature type="transmembrane region" description="Helical" evidence="7">
    <location>
        <begin position="350"/>
        <end position="368"/>
    </location>
</feature>
<evidence type="ECO:0000256" key="4">
    <source>
        <dbReference type="ARBA" id="ARBA00022989"/>
    </source>
</evidence>
<keyword evidence="10" id="KW-1185">Reference proteome</keyword>
<name>A0A553HY48_9PEZI</name>
<feature type="compositionally biased region" description="Basic and acidic residues" evidence="6">
    <location>
        <begin position="548"/>
        <end position="560"/>
    </location>
</feature>
<dbReference type="InterPro" id="IPR036259">
    <property type="entry name" value="MFS_trans_sf"/>
</dbReference>
<dbReference type="CDD" id="cd17502">
    <property type="entry name" value="MFS_Azr1_MDR_like"/>
    <property type="match status" value="1"/>
</dbReference>
<sequence length="560" mass="59407">MEVQAPASASVERVGNETSTPPSEAPKSTSDTVYPSAWRQVIIVLGLLSAVFLSGLDISIISNAIPSITADFNSLGDVGWYGSAFFLADAAFQSPWAKAYKYFDLKWVFLATIFVFEVGCLIAALAPSSTVLIVGRTIQGSGAAGILLGSYSIANFVCRPDKVPLVVGLIGTVFSISSVIGPIIGGVFAADPHLTWRWCFWINLPIGGIPLILIVLFFRTPPQAKIGTKSSATEIAASFDLLGAILFIGGLIAFILATTWGGVKYAWSSSTIIGLLVGSILITIAFVANEFWQNERALIVVRVLKNRDMWVNCLWLFFFYGPYFVIVYNLPTYLQATAGISPRDSGFRTIPLIASTSVFSLVGAVAVGKYGKYSLFMLFGSVVTTIAGGLIYTFDVDTGIGKQIGYQILLGLGVGPVIQIPPIVAGIVNKNADKPLGLGAVLVTQFGVASIVISAASSITNNLLINSLPRLAPGVDPAQVLGIGPSDLQAHFEGDQLLGVRKAYVVGLRGAWALAIALWGFSALMVAFSKWPGHMIPAKEDDASDEQAETKEPSAVPEKA</sequence>
<dbReference type="OrthoDB" id="10021397at2759"/>
<feature type="transmembrane region" description="Helical" evidence="7">
    <location>
        <begin position="239"/>
        <end position="260"/>
    </location>
</feature>
<feature type="transmembrane region" description="Helical" evidence="7">
    <location>
        <begin position="406"/>
        <end position="429"/>
    </location>
</feature>
<feature type="transmembrane region" description="Helical" evidence="7">
    <location>
        <begin position="436"/>
        <end position="459"/>
    </location>
</feature>
<evidence type="ECO:0000256" key="7">
    <source>
        <dbReference type="SAM" id="Phobius"/>
    </source>
</evidence>
<dbReference type="EMBL" id="VFLP01000033">
    <property type="protein sequence ID" value="TRX92880.1"/>
    <property type="molecule type" value="Genomic_DNA"/>
</dbReference>
<dbReference type="Gene3D" id="1.20.1720.10">
    <property type="entry name" value="Multidrug resistance protein D"/>
    <property type="match status" value="1"/>
</dbReference>
<dbReference type="Proteomes" id="UP000319160">
    <property type="component" value="Unassembled WGS sequence"/>
</dbReference>
<dbReference type="PROSITE" id="PS50850">
    <property type="entry name" value="MFS"/>
    <property type="match status" value="1"/>
</dbReference>
<feature type="transmembrane region" description="Helical" evidence="7">
    <location>
        <begin position="37"/>
        <end position="56"/>
    </location>
</feature>
<dbReference type="PANTHER" id="PTHR23501:SF177">
    <property type="entry name" value="MAJOR FACILITATOR SUPERFAMILY (MFS) PROFILE DOMAIN-CONTAINING PROTEIN-RELATED"/>
    <property type="match status" value="1"/>
</dbReference>
<keyword evidence="5 7" id="KW-0472">Membrane</keyword>
<dbReference type="InterPro" id="IPR020846">
    <property type="entry name" value="MFS_dom"/>
</dbReference>
<evidence type="ECO:0000313" key="10">
    <source>
        <dbReference type="Proteomes" id="UP000319160"/>
    </source>
</evidence>
<protein>
    <recommendedName>
        <fullName evidence="8">Major facilitator superfamily (MFS) profile domain-containing protein</fullName>
    </recommendedName>
</protein>
<keyword evidence="4 7" id="KW-1133">Transmembrane helix</keyword>
<dbReference type="AlphaFoldDB" id="A0A553HY48"/>
<feature type="transmembrane region" description="Helical" evidence="7">
    <location>
        <begin position="266"/>
        <end position="288"/>
    </location>
</feature>
<feature type="transmembrane region" description="Helical" evidence="7">
    <location>
        <begin position="138"/>
        <end position="158"/>
    </location>
</feature>
<feature type="region of interest" description="Disordered" evidence="6">
    <location>
        <begin position="1"/>
        <end position="31"/>
    </location>
</feature>
<gene>
    <name evidence="9" type="ORF">FHL15_006286</name>
</gene>
<feature type="region of interest" description="Disordered" evidence="6">
    <location>
        <begin position="538"/>
        <end position="560"/>
    </location>
</feature>
<feature type="transmembrane region" description="Helical" evidence="7">
    <location>
        <begin position="107"/>
        <end position="126"/>
    </location>
</feature>
<feature type="transmembrane region" description="Helical" evidence="7">
    <location>
        <begin position="165"/>
        <end position="188"/>
    </location>
</feature>
<dbReference type="InterPro" id="IPR011701">
    <property type="entry name" value="MFS"/>
</dbReference>
<feature type="transmembrane region" description="Helical" evidence="7">
    <location>
        <begin position="200"/>
        <end position="218"/>
    </location>
</feature>
<dbReference type="PANTHER" id="PTHR23501">
    <property type="entry name" value="MAJOR FACILITATOR SUPERFAMILY"/>
    <property type="match status" value="1"/>
</dbReference>
<evidence type="ECO:0000256" key="3">
    <source>
        <dbReference type="ARBA" id="ARBA00022692"/>
    </source>
</evidence>
<feature type="transmembrane region" description="Helical" evidence="7">
    <location>
        <begin position="309"/>
        <end position="330"/>
    </location>
</feature>
<dbReference type="GO" id="GO:0005886">
    <property type="term" value="C:plasma membrane"/>
    <property type="evidence" value="ECO:0007669"/>
    <property type="project" value="TreeGrafter"/>
</dbReference>
<proteinExistence type="predicted"/>